<evidence type="ECO:0000313" key="3">
    <source>
        <dbReference type="Proteomes" id="UP000663829"/>
    </source>
</evidence>
<dbReference type="Proteomes" id="UP000663829">
    <property type="component" value="Unassembled WGS sequence"/>
</dbReference>
<gene>
    <name evidence="1" type="ORF">GPM918_LOCUS39250</name>
    <name evidence="2" type="ORF">SRO942_LOCUS40113</name>
</gene>
<protein>
    <submittedName>
        <fullName evidence="1">Uncharacterized protein</fullName>
    </submittedName>
</protein>
<name>A0A815X6X9_9BILA</name>
<feature type="non-terminal residue" evidence="1">
    <location>
        <position position="29"/>
    </location>
</feature>
<dbReference type="EMBL" id="CAJOBC010092919">
    <property type="protein sequence ID" value="CAF4412913.1"/>
    <property type="molecule type" value="Genomic_DNA"/>
</dbReference>
<dbReference type="AlphaFoldDB" id="A0A815X6X9"/>
<evidence type="ECO:0000313" key="2">
    <source>
        <dbReference type="EMBL" id="CAF4412913.1"/>
    </source>
</evidence>
<sequence length="29" mass="3094">MSVRPRAVVIWSNQGLGFVEVGGCVCLTD</sequence>
<proteinExistence type="predicted"/>
<dbReference type="EMBL" id="CAJNOQ010027231">
    <property type="protein sequence ID" value="CAF1551853.1"/>
    <property type="molecule type" value="Genomic_DNA"/>
</dbReference>
<dbReference type="Proteomes" id="UP000681722">
    <property type="component" value="Unassembled WGS sequence"/>
</dbReference>
<reference evidence="1" key="1">
    <citation type="submission" date="2021-02" db="EMBL/GenBank/DDBJ databases">
        <authorList>
            <person name="Nowell W R."/>
        </authorList>
    </citation>
    <scope>NUCLEOTIDE SEQUENCE</scope>
</reference>
<keyword evidence="3" id="KW-1185">Reference proteome</keyword>
<comment type="caution">
    <text evidence="1">The sequence shown here is derived from an EMBL/GenBank/DDBJ whole genome shotgun (WGS) entry which is preliminary data.</text>
</comment>
<organism evidence="1 3">
    <name type="scientific">Didymodactylos carnosus</name>
    <dbReference type="NCBI Taxonomy" id="1234261"/>
    <lineage>
        <taxon>Eukaryota</taxon>
        <taxon>Metazoa</taxon>
        <taxon>Spiralia</taxon>
        <taxon>Gnathifera</taxon>
        <taxon>Rotifera</taxon>
        <taxon>Eurotatoria</taxon>
        <taxon>Bdelloidea</taxon>
        <taxon>Philodinida</taxon>
        <taxon>Philodinidae</taxon>
        <taxon>Didymodactylos</taxon>
    </lineage>
</organism>
<evidence type="ECO:0000313" key="1">
    <source>
        <dbReference type="EMBL" id="CAF1551853.1"/>
    </source>
</evidence>
<accession>A0A815X6X9</accession>